<sequence>MVSLNKWNIRNKKKQPHPLSLLEQSLFLKKLNRLLSQHYPLLEALRALQWNPKWKKTAIKMISSLKEGESFEVVLANLYFDKKIVSFVYFSLLHGNIREALQHSSELIDQQLFLIKKFEKIMRYPLVLLSIFLTLLYFVRTQVYPAFSQLFSTTTYTSVYRNVAIFIIDLIFNSLIILGLGIGLFLIIWFLCQKKFSTVQKIALYQRTPLIRYYVRANQTFLFSLHLSSLLKAGLSLKECIQFLKKQSELPILAHYSSYILEQLEDGCNVTSALPPCTLLDPDLRIIFQSDMNQKSLIMDLRMYAEYLLESVQAKLEKAMTLIQPIFFLFIAVSIIFIYLSILIPMFQLIQHI</sequence>
<proteinExistence type="inferred from homology"/>
<feature type="domain" description="Type II secretion system protein GspF" evidence="8">
    <location>
        <begin position="223"/>
        <end position="345"/>
    </location>
</feature>
<reference evidence="9" key="1">
    <citation type="submission" date="2022-11" db="EMBL/GenBank/DDBJ databases">
        <title>WGS of Natronobacillus azotifigens 24KS-1, an anaerobic diazotrophic haloalkaliphile from soda-rich habitats.</title>
        <authorList>
            <person name="Sorokin D.Y."/>
            <person name="Merkel A.Y."/>
        </authorList>
    </citation>
    <scope>NUCLEOTIDE SEQUENCE</scope>
    <source>
        <strain evidence="9">24KS-1</strain>
    </source>
</reference>
<evidence type="ECO:0000313" key="10">
    <source>
        <dbReference type="Proteomes" id="UP001084197"/>
    </source>
</evidence>
<dbReference type="InterPro" id="IPR003004">
    <property type="entry name" value="GspF/PilC"/>
</dbReference>
<name>A0A9J6RF52_9BACI</name>
<dbReference type="EMBL" id="JAPRAT010000027">
    <property type="protein sequence ID" value="MCZ0704069.1"/>
    <property type="molecule type" value="Genomic_DNA"/>
</dbReference>
<accession>A0A9J6RF52</accession>
<dbReference type="InterPro" id="IPR047692">
    <property type="entry name" value="T4P_ComGB"/>
</dbReference>
<evidence type="ECO:0000256" key="2">
    <source>
        <dbReference type="ARBA" id="ARBA00005745"/>
    </source>
</evidence>
<comment type="caution">
    <text evidence="9">The sequence shown here is derived from an EMBL/GenBank/DDBJ whole genome shotgun (WGS) entry which is preliminary data.</text>
</comment>
<dbReference type="PANTHER" id="PTHR30012:SF0">
    <property type="entry name" value="TYPE II SECRETION SYSTEM PROTEIN F-RELATED"/>
    <property type="match status" value="1"/>
</dbReference>
<dbReference type="InterPro" id="IPR018076">
    <property type="entry name" value="T2SS_GspF_dom"/>
</dbReference>
<feature type="transmembrane region" description="Helical" evidence="7">
    <location>
        <begin position="121"/>
        <end position="139"/>
    </location>
</feature>
<keyword evidence="10" id="KW-1185">Reference proteome</keyword>
<dbReference type="PRINTS" id="PR00812">
    <property type="entry name" value="BCTERIALGSPF"/>
</dbReference>
<evidence type="ECO:0000256" key="3">
    <source>
        <dbReference type="ARBA" id="ARBA00022475"/>
    </source>
</evidence>
<evidence type="ECO:0000259" key="8">
    <source>
        <dbReference type="Pfam" id="PF00482"/>
    </source>
</evidence>
<keyword evidence="6 7" id="KW-0472">Membrane</keyword>
<dbReference type="AlphaFoldDB" id="A0A9J6RF52"/>
<dbReference type="Gene3D" id="1.20.81.30">
    <property type="entry name" value="Type II secretion system (T2SS), domain F"/>
    <property type="match status" value="2"/>
</dbReference>
<evidence type="ECO:0000256" key="4">
    <source>
        <dbReference type="ARBA" id="ARBA00022692"/>
    </source>
</evidence>
<dbReference type="RefSeq" id="WP_268780836.1">
    <property type="nucleotide sequence ID" value="NZ_JAPRAT010000027.1"/>
</dbReference>
<dbReference type="PANTHER" id="PTHR30012">
    <property type="entry name" value="GENERAL SECRETION PATHWAY PROTEIN"/>
    <property type="match status" value="1"/>
</dbReference>
<protein>
    <submittedName>
        <fullName evidence="9">Competence type IV pilus assembly protein ComGB</fullName>
    </submittedName>
</protein>
<evidence type="ECO:0000256" key="5">
    <source>
        <dbReference type="ARBA" id="ARBA00022989"/>
    </source>
</evidence>
<feature type="transmembrane region" description="Helical" evidence="7">
    <location>
        <begin position="326"/>
        <end position="350"/>
    </location>
</feature>
<keyword evidence="5 7" id="KW-1133">Transmembrane helix</keyword>
<evidence type="ECO:0000256" key="1">
    <source>
        <dbReference type="ARBA" id="ARBA00004651"/>
    </source>
</evidence>
<keyword evidence="4 7" id="KW-0812">Transmembrane</keyword>
<dbReference type="Proteomes" id="UP001084197">
    <property type="component" value="Unassembled WGS sequence"/>
</dbReference>
<evidence type="ECO:0000256" key="7">
    <source>
        <dbReference type="SAM" id="Phobius"/>
    </source>
</evidence>
<comment type="similarity">
    <text evidence="2">Belongs to the GSP F family.</text>
</comment>
<dbReference type="Pfam" id="PF00482">
    <property type="entry name" value="T2SSF"/>
    <property type="match status" value="2"/>
</dbReference>
<dbReference type="InterPro" id="IPR042094">
    <property type="entry name" value="T2SS_GspF_sf"/>
</dbReference>
<dbReference type="NCBIfam" id="NF041012">
    <property type="entry name" value="T4P_ComGB"/>
    <property type="match status" value="1"/>
</dbReference>
<comment type="subcellular location">
    <subcellularLocation>
        <location evidence="1">Cell membrane</location>
        <topology evidence="1">Multi-pass membrane protein</topology>
    </subcellularLocation>
</comment>
<evidence type="ECO:0000313" key="9">
    <source>
        <dbReference type="EMBL" id="MCZ0704069.1"/>
    </source>
</evidence>
<feature type="domain" description="Type II secretion system protein GspF" evidence="8">
    <location>
        <begin position="27"/>
        <end position="145"/>
    </location>
</feature>
<keyword evidence="3" id="KW-1003">Cell membrane</keyword>
<evidence type="ECO:0000256" key="6">
    <source>
        <dbReference type="ARBA" id="ARBA00023136"/>
    </source>
</evidence>
<gene>
    <name evidence="9" type="primary">comGB</name>
    <name evidence="9" type="ORF">OWO01_12710</name>
</gene>
<dbReference type="GO" id="GO:0005886">
    <property type="term" value="C:plasma membrane"/>
    <property type="evidence" value="ECO:0007669"/>
    <property type="project" value="UniProtKB-SubCell"/>
</dbReference>
<feature type="transmembrane region" description="Helical" evidence="7">
    <location>
        <begin position="159"/>
        <end position="192"/>
    </location>
</feature>
<organism evidence="9 10">
    <name type="scientific">Natronobacillus azotifigens</name>
    <dbReference type="NCBI Taxonomy" id="472978"/>
    <lineage>
        <taxon>Bacteria</taxon>
        <taxon>Bacillati</taxon>
        <taxon>Bacillota</taxon>
        <taxon>Bacilli</taxon>
        <taxon>Bacillales</taxon>
        <taxon>Bacillaceae</taxon>
        <taxon>Natronobacillus</taxon>
    </lineage>
</organism>